<evidence type="ECO:0000313" key="3">
    <source>
        <dbReference type="Proteomes" id="UP000823912"/>
    </source>
</evidence>
<dbReference type="PANTHER" id="PTHR13832:SF827">
    <property type="entry name" value="PROTEIN PHOSPHATASE 1L"/>
    <property type="match status" value="1"/>
</dbReference>
<dbReference type="Proteomes" id="UP000823912">
    <property type="component" value="Unassembled WGS sequence"/>
</dbReference>
<dbReference type="SUPFAM" id="SSF81606">
    <property type="entry name" value="PP2C-like"/>
    <property type="match status" value="1"/>
</dbReference>
<sequence length="248" mass="27282">MKFHAITDVGRMRSQNQDNVYGTTSPIGPLPNLFLVADGMGGHNAGDYASRRAIELVKESVEQSPGTEPVEVLRTAITTANDMLFSEARQQEEKSGMGTTFVAATIVNEELLVANVGDSRLYVLHDGQLRQITLDHSLVEEMVRTGSMSQEMAYHHPKKHMITRAVGAEDKVDIDFFDVSLFGDEIILLCSDGLSNMVEDDRIRELLLTKESAQQRAESLVQAANQKGGRDNITVIVVEPFSSEVKAC</sequence>
<accession>A0A9D1JAV7</accession>
<dbReference type="AlphaFoldDB" id="A0A9D1JAV7"/>
<dbReference type="NCBIfam" id="NF033484">
    <property type="entry name" value="Stp1_PP2C_phos"/>
    <property type="match status" value="1"/>
</dbReference>
<dbReference type="InterPro" id="IPR001932">
    <property type="entry name" value="PPM-type_phosphatase-like_dom"/>
</dbReference>
<dbReference type="InterPro" id="IPR036457">
    <property type="entry name" value="PPM-type-like_dom_sf"/>
</dbReference>
<comment type="caution">
    <text evidence="2">The sequence shown here is derived from an EMBL/GenBank/DDBJ whole genome shotgun (WGS) entry which is preliminary data.</text>
</comment>
<dbReference type="PANTHER" id="PTHR13832">
    <property type="entry name" value="PROTEIN PHOSPHATASE 2C"/>
    <property type="match status" value="1"/>
</dbReference>
<dbReference type="EMBL" id="DVHM01000099">
    <property type="protein sequence ID" value="HIR70847.1"/>
    <property type="molecule type" value="Genomic_DNA"/>
</dbReference>
<evidence type="ECO:0000259" key="1">
    <source>
        <dbReference type="PROSITE" id="PS51746"/>
    </source>
</evidence>
<feature type="domain" description="PPM-type phosphatase" evidence="1">
    <location>
        <begin position="2"/>
        <end position="240"/>
    </location>
</feature>
<dbReference type="Pfam" id="PF13672">
    <property type="entry name" value="PP2C_2"/>
    <property type="match status" value="1"/>
</dbReference>
<gene>
    <name evidence="2" type="ORF">IAA55_06170</name>
</gene>
<dbReference type="SMART" id="SM00331">
    <property type="entry name" value="PP2C_SIG"/>
    <property type="match status" value="1"/>
</dbReference>
<reference evidence="2" key="1">
    <citation type="submission" date="2020-10" db="EMBL/GenBank/DDBJ databases">
        <authorList>
            <person name="Gilroy R."/>
        </authorList>
    </citation>
    <scope>NUCLEOTIDE SEQUENCE</scope>
    <source>
        <strain evidence="2">ChiSjej5B23-6657</strain>
    </source>
</reference>
<dbReference type="SMART" id="SM00332">
    <property type="entry name" value="PP2Cc"/>
    <property type="match status" value="1"/>
</dbReference>
<reference evidence="2" key="2">
    <citation type="journal article" date="2021" name="PeerJ">
        <title>Extensive microbial diversity within the chicken gut microbiome revealed by metagenomics and culture.</title>
        <authorList>
            <person name="Gilroy R."/>
            <person name="Ravi A."/>
            <person name="Getino M."/>
            <person name="Pursley I."/>
            <person name="Horton D.L."/>
            <person name="Alikhan N.F."/>
            <person name="Baker D."/>
            <person name="Gharbi K."/>
            <person name="Hall N."/>
            <person name="Watson M."/>
            <person name="Adriaenssens E.M."/>
            <person name="Foster-Nyarko E."/>
            <person name="Jarju S."/>
            <person name="Secka A."/>
            <person name="Antonio M."/>
            <person name="Oren A."/>
            <person name="Chaudhuri R.R."/>
            <person name="La Ragione R."/>
            <person name="Hildebrand F."/>
            <person name="Pallen M.J."/>
        </authorList>
    </citation>
    <scope>NUCLEOTIDE SEQUENCE</scope>
    <source>
        <strain evidence="2">ChiSjej5B23-6657</strain>
    </source>
</reference>
<dbReference type="GO" id="GO:0004722">
    <property type="term" value="F:protein serine/threonine phosphatase activity"/>
    <property type="evidence" value="ECO:0007669"/>
    <property type="project" value="InterPro"/>
</dbReference>
<dbReference type="CDD" id="cd00143">
    <property type="entry name" value="PP2Cc"/>
    <property type="match status" value="1"/>
</dbReference>
<dbReference type="Gene3D" id="3.60.40.10">
    <property type="entry name" value="PPM-type phosphatase domain"/>
    <property type="match status" value="1"/>
</dbReference>
<protein>
    <submittedName>
        <fullName evidence="2">Stp1/IreP family PP2C-type Ser/Thr phosphatase</fullName>
    </submittedName>
</protein>
<organism evidence="2 3">
    <name type="scientific">Candidatus Pullilachnospira gallistercoris</name>
    <dbReference type="NCBI Taxonomy" id="2840911"/>
    <lineage>
        <taxon>Bacteria</taxon>
        <taxon>Bacillati</taxon>
        <taxon>Bacillota</taxon>
        <taxon>Clostridia</taxon>
        <taxon>Lachnospirales</taxon>
        <taxon>Lachnospiraceae</taxon>
        <taxon>Lachnospiraceae incertae sedis</taxon>
        <taxon>Candidatus Pullilachnospira</taxon>
    </lineage>
</organism>
<proteinExistence type="predicted"/>
<name>A0A9D1JAV7_9FIRM</name>
<dbReference type="PROSITE" id="PS51746">
    <property type="entry name" value="PPM_2"/>
    <property type="match status" value="1"/>
</dbReference>
<dbReference type="InterPro" id="IPR015655">
    <property type="entry name" value="PP2C"/>
</dbReference>
<evidence type="ECO:0000313" key="2">
    <source>
        <dbReference type="EMBL" id="HIR70847.1"/>
    </source>
</evidence>